<feature type="region of interest" description="Disordered" evidence="1">
    <location>
        <begin position="298"/>
        <end position="327"/>
    </location>
</feature>
<feature type="compositionally biased region" description="Low complexity" evidence="1">
    <location>
        <begin position="480"/>
        <end position="501"/>
    </location>
</feature>
<keyword evidence="2" id="KW-0472">Membrane</keyword>
<feature type="compositionally biased region" description="Polar residues" evidence="1">
    <location>
        <begin position="422"/>
        <end position="437"/>
    </location>
</feature>
<reference evidence="3 4" key="1">
    <citation type="journal article" date="2020" name="ISME J.">
        <title>Uncovering the hidden diversity of litter-decomposition mechanisms in mushroom-forming fungi.</title>
        <authorList>
            <person name="Floudas D."/>
            <person name="Bentzer J."/>
            <person name="Ahren D."/>
            <person name="Johansson T."/>
            <person name="Persson P."/>
            <person name="Tunlid A."/>
        </authorList>
    </citation>
    <scope>NUCLEOTIDE SEQUENCE [LARGE SCALE GENOMIC DNA]</scope>
    <source>
        <strain evidence="3 4">CBS 406.79</strain>
    </source>
</reference>
<gene>
    <name evidence="3" type="ORF">D9757_000450</name>
</gene>
<protein>
    <submittedName>
        <fullName evidence="3">Uncharacterized protein</fullName>
    </submittedName>
</protein>
<dbReference type="AlphaFoldDB" id="A0A8H5MGY8"/>
<evidence type="ECO:0000256" key="1">
    <source>
        <dbReference type="SAM" id="MobiDB-lite"/>
    </source>
</evidence>
<feature type="region of interest" description="Disordered" evidence="1">
    <location>
        <begin position="475"/>
        <end position="548"/>
    </location>
</feature>
<proteinExistence type="predicted"/>
<feature type="compositionally biased region" description="Low complexity" evidence="1">
    <location>
        <begin position="443"/>
        <end position="462"/>
    </location>
</feature>
<feature type="compositionally biased region" description="Basic and acidic residues" evidence="1">
    <location>
        <begin position="509"/>
        <end position="526"/>
    </location>
</feature>
<dbReference type="Proteomes" id="UP000518752">
    <property type="component" value="Unassembled WGS sequence"/>
</dbReference>
<keyword evidence="2" id="KW-0812">Transmembrane</keyword>
<evidence type="ECO:0000313" key="3">
    <source>
        <dbReference type="EMBL" id="KAF5393444.1"/>
    </source>
</evidence>
<feature type="compositionally biased region" description="Polar residues" evidence="1">
    <location>
        <begin position="393"/>
        <end position="415"/>
    </location>
</feature>
<organism evidence="3 4">
    <name type="scientific">Collybiopsis confluens</name>
    <dbReference type="NCBI Taxonomy" id="2823264"/>
    <lineage>
        <taxon>Eukaryota</taxon>
        <taxon>Fungi</taxon>
        <taxon>Dikarya</taxon>
        <taxon>Basidiomycota</taxon>
        <taxon>Agaricomycotina</taxon>
        <taxon>Agaricomycetes</taxon>
        <taxon>Agaricomycetidae</taxon>
        <taxon>Agaricales</taxon>
        <taxon>Marasmiineae</taxon>
        <taxon>Omphalotaceae</taxon>
        <taxon>Collybiopsis</taxon>
    </lineage>
</organism>
<feature type="region of interest" description="Disordered" evidence="1">
    <location>
        <begin position="365"/>
        <end position="463"/>
    </location>
</feature>
<keyword evidence="4" id="KW-1185">Reference proteome</keyword>
<accession>A0A8H5MGY8</accession>
<comment type="caution">
    <text evidence="3">The sequence shown here is derived from an EMBL/GenBank/DDBJ whole genome shotgun (WGS) entry which is preliminary data.</text>
</comment>
<evidence type="ECO:0000313" key="4">
    <source>
        <dbReference type="Proteomes" id="UP000518752"/>
    </source>
</evidence>
<keyword evidence="2" id="KW-1133">Transmembrane helix</keyword>
<dbReference type="Gene3D" id="2.60.120.260">
    <property type="entry name" value="Galactose-binding domain-like"/>
    <property type="match status" value="1"/>
</dbReference>
<dbReference type="OrthoDB" id="3052647at2759"/>
<evidence type="ECO:0000256" key="2">
    <source>
        <dbReference type="SAM" id="Phobius"/>
    </source>
</evidence>
<dbReference type="EMBL" id="JAACJN010000002">
    <property type="protein sequence ID" value="KAF5393444.1"/>
    <property type="molecule type" value="Genomic_DNA"/>
</dbReference>
<name>A0A8H5MGY8_9AGAR</name>
<sequence length="548" mass="57872">MTATPDTAVPRLVVVDDTDPSIQYSPSGAFSFDSSGSLDRQGSGGQVFNRTLTGLTSTANNGSLSYKFKGTFVRAMVAATGFYGWNCTVDNHLITSFKVDTAPVTNYIACDSAETLAGSAEEHTLDVNFYFFPTSPSNSTLWLDSIQYEPLPSDPLDEVTMRVHNSDPSVHYSNSSGGWTYQGFSSNGTDITGTSMTFDFNGTLASLYSVNFGTPNQFNATTAFYAVDGSSTDFDLPGSTTVANTSPLLANVENWPLFTTPNLSPNQHSLQVATSFNGSTSPQYLIVNYFLIKTNPANSSSPEGSSNSTSNPGSSSSDNSHHSSSSTPVGAIVGGVVGGVVAIVAAILIIYFVRRRNRHTTRYEGGMLDLSTGTPPSGKFPRDPFAGPVSGPQMHSVSTPPTFSNAGVTPSAVPTQNPPPISSGQNEPLSSQQSSHLMPQMHSNSPPASGSGSSSTSGVFSPNTLYVQNHDRDVHSMYPGSVAGSSSSAAQSAPDPSQFASMKNAQSLKVRDDQLRNSEVRLHTDSGVRLPSSNEREVIDVPPTYSES</sequence>
<feature type="transmembrane region" description="Helical" evidence="2">
    <location>
        <begin position="329"/>
        <end position="353"/>
    </location>
</feature>